<sequence length="421" mass="46215">MKRILLSVISAIWLMAFAPWLHAEPITLHLAYAFPSRDTLFLEPIAEQFMKDNPGIKIKLEGNATDCPALLQQLLRYSVTGALPDMVSSVCYTDMPILAERGILTPLDDLLSNDPDWKNVGITQSSLGTTTVKGRVVAVPQSVSSSIVFYNMSLIRKIRPDLENLDLSWDELLSIAAKLQKAELGVMPLFFQYYDTDNWSFNSLVSSYGGDVFTKDGKIGFDSRAGRDALALLRRFGETGMVDMTPEQARQAFASGKIAIYFDSTSRLQSLMANAGPTMDIRTGVFPQSAADGRLAQGGGGMAITTKDPARIAAAWKFLKFASGPEAQTLIVKTTGFVPVNAVAVRDSAYLGAYYKKRPAMLAAIRELPRVKVQNPYPGPNAAQIMIVIRDYLQRVVTLKQTPEEALPGMVREVTNLLPRP</sequence>
<gene>
    <name evidence="3" type="ORF">SAMN05192563_1004342</name>
</gene>
<dbReference type="PANTHER" id="PTHR43649:SF12">
    <property type="entry name" value="DIACETYLCHITOBIOSE BINDING PROTEIN DASA"/>
    <property type="match status" value="1"/>
</dbReference>
<protein>
    <submittedName>
        <fullName evidence="3">Multiple sugar transport system substrate-binding protein</fullName>
    </submittedName>
</protein>
<dbReference type="Gene3D" id="3.40.190.10">
    <property type="entry name" value="Periplasmic binding protein-like II"/>
    <property type="match status" value="1"/>
</dbReference>
<dbReference type="AlphaFoldDB" id="A0A1I7BBL9"/>
<dbReference type="OrthoDB" id="8858741at2"/>
<dbReference type="InterPro" id="IPR006059">
    <property type="entry name" value="SBP"/>
</dbReference>
<evidence type="ECO:0000256" key="1">
    <source>
        <dbReference type="ARBA" id="ARBA00004418"/>
    </source>
</evidence>
<dbReference type="InterPro" id="IPR050490">
    <property type="entry name" value="Bact_solute-bd_prot1"/>
</dbReference>
<proteinExistence type="inferred from homology"/>
<dbReference type="EMBL" id="FPBH01000004">
    <property type="protein sequence ID" value="SFT84599.1"/>
    <property type="molecule type" value="Genomic_DNA"/>
</dbReference>
<keyword evidence="3" id="KW-0813">Transport</keyword>
<keyword evidence="3" id="KW-0762">Sugar transport</keyword>
<organism evidence="3 4">
    <name type="scientific">Paraburkholderia aspalathi</name>
    <dbReference type="NCBI Taxonomy" id="1324617"/>
    <lineage>
        <taxon>Bacteria</taxon>
        <taxon>Pseudomonadati</taxon>
        <taxon>Pseudomonadota</taxon>
        <taxon>Betaproteobacteria</taxon>
        <taxon>Burkholderiales</taxon>
        <taxon>Burkholderiaceae</taxon>
        <taxon>Paraburkholderia</taxon>
    </lineage>
</organism>
<name>A0A1I7BBL9_9BURK</name>
<accession>A0A1I7BBL9</accession>
<comment type="subcellular location">
    <subcellularLocation>
        <location evidence="1">Periplasm</location>
    </subcellularLocation>
</comment>
<evidence type="ECO:0000313" key="4">
    <source>
        <dbReference type="Proteomes" id="UP000198844"/>
    </source>
</evidence>
<evidence type="ECO:0000256" key="2">
    <source>
        <dbReference type="ARBA" id="ARBA00008520"/>
    </source>
</evidence>
<dbReference type="PANTHER" id="PTHR43649">
    <property type="entry name" value="ARABINOSE-BINDING PROTEIN-RELATED"/>
    <property type="match status" value="1"/>
</dbReference>
<dbReference type="Proteomes" id="UP000198844">
    <property type="component" value="Unassembled WGS sequence"/>
</dbReference>
<dbReference type="RefSeq" id="WP_093633930.1">
    <property type="nucleotide sequence ID" value="NZ_FPBH01000004.1"/>
</dbReference>
<evidence type="ECO:0000313" key="3">
    <source>
        <dbReference type="EMBL" id="SFT84599.1"/>
    </source>
</evidence>
<reference evidence="3 4" key="1">
    <citation type="submission" date="2016-10" db="EMBL/GenBank/DDBJ databases">
        <authorList>
            <person name="de Groot N.N."/>
        </authorList>
    </citation>
    <scope>NUCLEOTIDE SEQUENCE [LARGE SCALE GENOMIC DNA]</scope>
    <source>
        <strain evidence="3 4">LMG 27731</strain>
    </source>
</reference>
<dbReference type="Pfam" id="PF01547">
    <property type="entry name" value="SBP_bac_1"/>
    <property type="match status" value="1"/>
</dbReference>
<dbReference type="GO" id="GO:0042597">
    <property type="term" value="C:periplasmic space"/>
    <property type="evidence" value="ECO:0007669"/>
    <property type="project" value="UniProtKB-SubCell"/>
</dbReference>
<dbReference type="SUPFAM" id="SSF53850">
    <property type="entry name" value="Periplasmic binding protein-like II"/>
    <property type="match status" value="1"/>
</dbReference>
<comment type="similarity">
    <text evidence="2">Belongs to the bacterial solute-binding protein 1 family.</text>
</comment>